<name>A0ACB7RMH9_HYAAI</name>
<evidence type="ECO:0000313" key="2">
    <source>
        <dbReference type="Proteomes" id="UP000821845"/>
    </source>
</evidence>
<protein>
    <submittedName>
        <fullName evidence="1">Uncharacterized protein</fullName>
    </submittedName>
</protein>
<dbReference type="Proteomes" id="UP000821845">
    <property type="component" value="Chromosome 9"/>
</dbReference>
<organism evidence="1 2">
    <name type="scientific">Hyalomma asiaticum</name>
    <name type="common">Tick</name>
    <dbReference type="NCBI Taxonomy" id="266040"/>
    <lineage>
        <taxon>Eukaryota</taxon>
        <taxon>Metazoa</taxon>
        <taxon>Ecdysozoa</taxon>
        <taxon>Arthropoda</taxon>
        <taxon>Chelicerata</taxon>
        <taxon>Arachnida</taxon>
        <taxon>Acari</taxon>
        <taxon>Parasitiformes</taxon>
        <taxon>Ixodida</taxon>
        <taxon>Ixodoidea</taxon>
        <taxon>Ixodidae</taxon>
        <taxon>Hyalomminae</taxon>
        <taxon>Hyalomma</taxon>
    </lineage>
</organism>
<accession>A0ACB7RMH9</accession>
<comment type="caution">
    <text evidence="1">The sequence shown here is derived from an EMBL/GenBank/DDBJ whole genome shotgun (WGS) entry which is preliminary data.</text>
</comment>
<proteinExistence type="predicted"/>
<evidence type="ECO:0000313" key="1">
    <source>
        <dbReference type="EMBL" id="KAH6923021.1"/>
    </source>
</evidence>
<dbReference type="EMBL" id="CM023489">
    <property type="protein sequence ID" value="KAH6923021.1"/>
    <property type="molecule type" value="Genomic_DNA"/>
</dbReference>
<keyword evidence="2" id="KW-1185">Reference proteome</keyword>
<gene>
    <name evidence="1" type="ORF">HPB50_020745</name>
</gene>
<sequence>MNGGTCVAPGVCDCAVGYQGPHCEGGDAPSAGIASFCKPPRAFFQFFPFSSAAAPLFVLECFSSAVLDEAHIVHPARDQAGCKLSRDTKRMALGDIL</sequence>
<reference evidence="1" key="1">
    <citation type="submission" date="2020-05" db="EMBL/GenBank/DDBJ databases">
        <title>Large-scale comparative analyses of tick genomes elucidate their genetic diversity and vector capacities.</title>
        <authorList>
            <person name="Jia N."/>
            <person name="Wang J."/>
            <person name="Shi W."/>
            <person name="Du L."/>
            <person name="Sun Y."/>
            <person name="Zhan W."/>
            <person name="Jiang J."/>
            <person name="Wang Q."/>
            <person name="Zhang B."/>
            <person name="Ji P."/>
            <person name="Sakyi L.B."/>
            <person name="Cui X."/>
            <person name="Yuan T."/>
            <person name="Jiang B."/>
            <person name="Yang W."/>
            <person name="Lam T.T.-Y."/>
            <person name="Chang Q."/>
            <person name="Ding S."/>
            <person name="Wang X."/>
            <person name="Zhu J."/>
            <person name="Ruan X."/>
            <person name="Zhao L."/>
            <person name="Wei J."/>
            <person name="Que T."/>
            <person name="Du C."/>
            <person name="Cheng J."/>
            <person name="Dai P."/>
            <person name="Han X."/>
            <person name="Huang E."/>
            <person name="Gao Y."/>
            <person name="Liu J."/>
            <person name="Shao H."/>
            <person name="Ye R."/>
            <person name="Li L."/>
            <person name="Wei W."/>
            <person name="Wang X."/>
            <person name="Wang C."/>
            <person name="Yang T."/>
            <person name="Huo Q."/>
            <person name="Li W."/>
            <person name="Guo W."/>
            <person name="Chen H."/>
            <person name="Zhou L."/>
            <person name="Ni X."/>
            <person name="Tian J."/>
            <person name="Zhou Y."/>
            <person name="Sheng Y."/>
            <person name="Liu T."/>
            <person name="Pan Y."/>
            <person name="Xia L."/>
            <person name="Li J."/>
            <person name="Zhao F."/>
            <person name="Cao W."/>
        </authorList>
    </citation>
    <scope>NUCLEOTIDE SEQUENCE</scope>
    <source>
        <strain evidence="1">Hyas-2018</strain>
    </source>
</reference>